<keyword evidence="3" id="KW-0378">Hydrolase</keyword>
<comment type="caution">
    <text evidence="3">The sequence shown here is derived from an EMBL/GenBank/DDBJ whole genome shotgun (WGS) entry which is preliminary data.</text>
</comment>
<feature type="region of interest" description="Disordered" evidence="1">
    <location>
        <begin position="458"/>
        <end position="486"/>
    </location>
</feature>
<dbReference type="Gene3D" id="1.10.30.50">
    <property type="match status" value="1"/>
</dbReference>
<reference evidence="3 4" key="1">
    <citation type="submission" date="2024-09" db="EMBL/GenBank/DDBJ databases">
        <authorList>
            <person name="Sun Q."/>
            <person name="Mori K."/>
        </authorList>
    </citation>
    <scope>NUCLEOTIDE SEQUENCE [LARGE SCALE GENOMIC DNA]</scope>
    <source>
        <strain evidence="3 4">CCM 8654</strain>
    </source>
</reference>
<feature type="domain" description="HNH nuclease" evidence="2">
    <location>
        <begin position="368"/>
        <end position="429"/>
    </location>
</feature>
<dbReference type="InterPro" id="IPR003615">
    <property type="entry name" value="HNH_nuc"/>
</dbReference>
<evidence type="ECO:0000256" key="1">
    <source>
        <dbReference type="SAM" id="MobiDB-lite"/>
    </source>
</evidence>
<keyword evidence="4" id="KW-1185">Reference proteome</keyword>
<evidence type="ECO:0000259" key="2">
    <source>
        <dbReference type="SMART" id="SM00507"/>
    </source>
</evidence>
<dbReference type="EMBL" id="JBHLXH010000001">
    <property type="protein sequence ID" value="MFC0221023.1"/>
    <property type="molecule type" value="Genomic_DNA"/>
</dbReference>
<name>A0ABV6DWC1_9ACTN</name>
<dbReference type="Pfam" id="PF02720">
    <property type="entry name" value="DUF222"/>
    <property type="match status" value="1"/>
</dbReference>
<accession>A0ABV6DWC1</accession>
<protein>
    <submittedName>
        <fullName evidence="3">HNH endonuclease signature motif containing protein</fullName>
    </submittedName>
</protein>
<sequence>MIDTRKRHVEHEVDDLGAAGLLASIRSERRAEDAAAARQLELAARWADLHPPESIHHAAAFSVPGFDHEEPIAGDGCPLVTEFCIPELGTVRGISTTAAKKLIGHALELRHRLPRLWAQVHAGRVPAWRARLVAETTIHAVPTLTVEAAGWIDAQVATVAGKVGSAQLDRLVAEAIKRYDLSLEPRPDFEAGEDHEDFEADQYLNHDARHVTFDTRHVHYDGLMRMEAELDLADVYDLDAAIQHGAAALKALGSTAPLGARRAAALGDLARTQTALDLHAQGTSMPAAPAGDHLPAGREVVLHVHLDADAAGEDTVFGPTARLENGQRLALLDQVKGWCASSRTKVTIRPVLDLNAELTTDTYAIPARLREQVVQRDRTCVFPWCTRPARACDLDHIAPFDHHAATEGRPQPGPTATSNLAPLCRSHHRLKTHTAWRYEHLRPGVFEWTSPHGHHYLRDRDGTTALDPPPPTQTTAPSWIPQPRRP</sequence>
<organism evidence="3 4">
    <name type="scientific">Nocardioides zeicaulis</name>
    <dbReference type="NCBI Taxonomy" id="1776857"/>
    <lineage>
        <taxon>Bacteria</taxon>
        <taxon>Bacillati</taxon>
        <taxon>Actinomycetota</taxon>
        <taxon>Actinomycetes</taxon>
        <taxon>Propionibacteriales</taxon>
        <taxon>Nocardioidaceae</taxon>
        <taxon>Nocardioides</taxon>
    </lineage>
</organism>
<evidence type="ECO:0000313" key="3">
    <source>
        <dbReference type="EMBL" id="MFC0221023.1"/>
    </source>
</evidence>
<gene>
    <name evidence="3" type="ORF">ACFFJG_00915</name>
</gene>
<dbReference type="RefSeq" id="WP_378516733.1">
    <property type="nucleotide sequence ID" value="NZ_JBHLXH010000001.1"/>
</dbReference>
<keyword evidence="3" id="KW-0255">Endonuclease</keyword>
<dbReference type="Proteomes" id="UP001589698">
    <property type="component" value="Unassembled WGS sequence"/>
</dbReference>
<keyword evidence="3" id="KW-0540">Nuclease</keyword>
<dbReference type="SMART" id="SM00507">
    <property type="entry name" value="HNHc"/>
    <property type="match status" value="1"/>
</dbReference>
<proteinExistence type="predicted"/>
<dbReference type="GO" id="GO:0004519">
    <property type="term" value="F:endonuclease activity"/>
    <property type="evidence" value="ECO:0007669"/>
    <property type="project" value="UniProtKB-KW"/>
</dbReference>
<evidence type="ECO:0000313" key="4">
    <source>
        <dbReference type="Proteomes" id="UP001589698"/>
    </source>
</evidence>
<dbReference type="InterPro" id="IPR003870">
    <property type="entry name" value="DUF222"/>
</dbReference>
<dbReference type="CDD" id="cd00085">
    <property type="entry name" value="HNHc"/>
    <property type="match status" value="1"/>
</dbReference>